<evidence type="ECO:0000256" key="7">
    <source>
        <dbReference type="ARBA" id="ARBA00022777"/>
    </source>
</evidence>
<dbReference type="RefSeq" id="WP_242952518.1">
    <property type="nucleotide sequence ID" value="NZ_FRCP01000009.1"/>
</dbReference>
<comment type="subcellular location">
    <subcellularLocation>
        <location evidence="1">Cell membrane</location>
        <topology evidence="1">Multi-pass membrane protein</topology>
    </subcellularLocation>
</comment>
<dbReference type="Gene3D" id="3.30.565.10">
    <property type="entry name" value="Histidine kinase-like ATPase, C-terminal domain"/>
    <property type="match status" value="1"/>
</dbReference>
<dbReference type="InterPro" id="IPR010559">
    <property type="entry name" value="Sig_transdc_His_kin_internal"/>
</dbReference>
<dbReference type="SMART" id="SM00304">
    <property type="entry name" value="HAMP"/>
    <property type="match status" value="1"/>
</dbReference>
<protein>
    <submittedName>
        <fullName evidence="15">Histidine kinase-, DNA gyrase B-, and HSP90-like ATPase</fullName>
    </submittedName>
</protein>
<sequence>MKNKLLRITLQTKLLLAFVATTLIILMVNVYMYYNINQMITQLDEIYLSNVSLNELTESLLDVQDNMTDYLNTKTSDAMEEYYRAEQEYSNKINKLNNITTNNRLQRMEKNIRNISDSYLEMTNQTIEAKRGRNVEKYKIRYEKATELYEYICTYIYSLNNEQFMENTGSYKILSLSLRYTEYVSLTILLVIAFCNIVIITIITKSITKPIRRLAEKANQVAKGNLEVQLVEVRTHDEIAVVGKAFNKMVISLKEYINQIKDSMEKERQMKEREFMMETHLKDAQLRYLQAQINPHFLFNTLNAGAQLAMMEEADRTYEYIQNVAEFFRYNVKKNKETVTLAEEIELVDNYIYILNVRFSGDIHYEKRIEEEVKGQLSRIQIPSMILQPIVENCINYGIRNIEWQGLVVLSVYERENYVCISIKDNGIGISKEMLSGIMNSQLKESDVSTDSNGVGLNNVISRLQLFFDDEDAFEILSDGENLGTEVIISIPN</sequence>
<dbReference type="CDD" id="cd06225">
    <property type="entry name" value="HAMP"/>
    <property type="match status" value="1"/>
</dbReference>
<gene>
    <name evidence="15" type="ORF">SAMN02746066_01920</name>
</gene>
<keyword evidence="3" id="KW-0597">Phosphoprotein</keyword>
<evidence type="ECO:0000256" key="13">
    <source>
        <dbReference type="SAM" id="Phobius"/>
    </source>
</evidence>
<dbReference type="PANTHER" id="PTHR34220">
    <property type="entry name" value="SENSOR HISTIDINE KINASE YPDA"/>
    <property type="match status" value="1"/>
</dbReference>
<feature type="transmembrane region" description="Helical" evidence="13">
    <location>
        <begin position="12"/>
        <end position="34"/>
    </location>
</feature>
<feature type="domain" description="HAMP" evidence="14">
    <location>
        <begin position="205"/>
        <end position="258"/>
    </location>
</feature>
<keyword evidence="7 15" id="KW-0418">Kinase</keyword>
<feature type="transmembrane region" description="Helical" evidence="13">
    <location>
        <begin position="183"/>
        <end position="203"/>
    </location>
</feature>
<dbReference type="SUPFAM" id="SSF158472">
    <property type="entry name" value="HAMP domain-like"/>
    <property type="match status" value="1"/>
</dbReference>
<dbReference type="InterPro" id="IPR050640">
    <property type="entry name" value="Bact_2-comp_sensor_kinase"/>
</dbReference>
<keyword evidence="10" id="KW-0902">Two-component regulatory system</keyword>
<evidence type="ECO:0000313" key="16">
    <source>
        <dbReference type="Proteomes" id="UP000184038"/>
    </source>
</evidence>
<dbReference type="PROSITE" id="PS50885">
    <property type="entry name" value="HAMP"/>
    <property type="match status" value="1"/>
</dbReference>
<evidence type="ECO:0000256" key="4">
    <source>
        <dbReference type="ARBA" id="ARBA00022679"/>
    </source>
</evidence>
<organism evidence="15 16">
    <name type="scientific">Anaerosporobacter mobilis DSM 15930</name>
    <dbReference type="NCBI Taxonomy" id="1120996"/>
    <lineage>
        <taxon>Bacteria</taxon>
        <taxon>Bacillati</taxon>
        <taxon>Bacillota</taxon>
        <taxon>Clostridia</taxon>
        <taxon>Lachnospirales</taxon>
        <taxon>Lachnospiraceae</taxon>
        <taxon>Anaerosporobacter</taxon>
    </lineage>
</organism>
<evidence type="ECO:0000256" key="12">
    <source>
        <dbReference type="SAM" id="Coils"/>
    </source>
</evidence>
<evidence type="ECO:0000256" key="10">
    <source>
        <dbReference type="ARBA" id="ARBA00023012"/>
    </source>
</evidence>
<reference evidence="15 16" key="1">
    <citation type="submission" date="2016-11" db="EMBL/GenBank/DDBJ databases">
        <authorList>
            <person name="Jaros S."/>
            <person name="Januszkiewicz K."/>
            <person name="Wedrychowicz H."/>
        </authorList>
    </citation>
    <scope>NUCLEOTIDE SEQUENCE [LARGE SCALE GENOMIC DNA]</scope>
    <source>
        <strain evidence="15 16">DSM 15930</strain>
    </source>
</reference>
<evidence type="ECO:0000256" key="1">
    <source>
        <dbReference type="ARBA" id="ARBA00004651"/>
    </source>
</evidence>
<evidence type="ECO:0000313" key="15">
    <source>
        <dbReference type="EMBL" id="SHM41221.1"/>
    </source>
</evidence>
<evidence type="ECO:0000256" key="5">
    <source>
        <dbReference type="ARBA" id="ARBA00022692"/>
    </source>
</evidence>
<name>A0A1M7IKH2_9FIRM</name>
<dbReference type="GO" id="GO:0005524">
    <property type="term" value="F:ATP binding"/>
    <property type="evidence" value="ECO:0007669"/>
    <property type="project" value="UniProtKB-KW"/>
</dbReference>
<dbReference type="Pfam" id="PF06580">
    <property type="entry name" value="His_kinase"/>
    <property type="match status" value="1"/>
</dbReference>
<dbReference type="PANTHER" id="PTHR34220:SF11">
    <property type="entry name" value="SENSOR PROTEIN KINASE HPTS"/>
    <property type="match status" value="1"/>
</dbReference>
<keyword evidence="8" id="KW-0067">ATP-binding</keyword>
<dbReference type="GO" id="GO:0000155">
    <property type="term" value="F:phosphorelay sensor kinase activity"/>
    <property type="evidence" value="ECO:0007669"/>
    <property type="project" value="InterPro"/>
</dbReference>
<evidence type="ECO:0000256" key="3">
    <source>
        <dbReference type="ARBA" id="ARBA00022553"/>
    </source>
</evidence>
<keyword evidence="2" id="KW-1003">Cell membrane</keyword>
<dbReference type="AlphaFoldDB" id="A0A1M7IKH2"/>
<evidence type="ECO:0000256" key="11">
    <source>
        <dbReference type="ARBA" id="ARBA00023136"/>
    </source>
</evidence>
<keyword evidence="6" id="KW-0547">Nucleotide-binding</keyword>
<keyword evidence="16" id="KW-1185">Reference proteome</keyword>
<dbReference type="EMBL" id="FRCP01000009">
    <property type="protein sequence ID" value="SHM41221.1"/>
    <property type="molecule type" value="Genomic_DNA"/>
</dbReference>
<keyword evidence="11 13" id="KW-0472">Membrane</keyword>
<dbReference type="InterPro" id="IPR003660">
    <property type="entry name" value="HAMP_dom"/>
</dbReference>
<keyword evidence="9 13" id="KW-1133">Transmembrane helix</keyword>
<keyword evidence="4" id="KW-0808">Transferase</keyword>
<dbReference type="Pfam" id="PF00672">
    <property type="entry name" value="HAMP"/>
    <property type="match status" value="1"/>
</dbReference>
<dbReference type="InterPro" id="IPR036890">
    <property type="entry name" value="HATPase_C_sf"/>
</dbReference>
<evidence type="ECO:0000256" key="6">
    <source>
        <dbReference type="ARBA" id="ARBA00022741"/>
    </source>
</evidence>
<evidence type="ECO:0000256" key="9">
    <source>
        <dbReference type="ARBA" id="ARBA00022989"/>
    </source>
</evidence>
<dbReference type="GO" id="GO:0005886">
    <property type="term" value="C:plasma membrane"/>
    <property type="evidence" value="ECO:0007669"/>
    <property type="project" value="UniProtKB-SubCell"/>
</dbReference>
<proteinExistence type="predicted"/>
<keyword evidence="5 13" id="KW-0812">Transmembrane</keyword>
<dbReference type="Proteomes" id="UP000184038">
    <property type="component" value="Unassembled WGS sequence"/>
</dbReference>
<dbReference type="Pfam" id="PF02518">
    <property type="entry name" value="HATPase_c"/>
    <property type="match status" value="1"/>
</dbReference>
<dbReference type="SUPFAM" id="SSF55874">
    <property type="entry name" value="ATPase domain of HSP90 chaperone/DNA topoisomerase II/histidine kinase"/>
    <property type="match status" value="1"/>
</dbReference>
<dbReference type="STRING" id="1120996.SAMN02746066_01920"/>
<evidence type="ECO:0000256" key="2">
    <source>
        <dbReference type="ARBA" id="ARBA00022475"/>
    </source>
</evidence>
<dbReference type="InterPro" id="IPR003594">
    <property type="entry name" value="HATPase_dom"/>
</dbReference>
<dbReference type="Gene3D" id="6.10.340.10">
    <property type="match status" value="1"/>
</dbReference>
<feature type="coiled-coil region" evidence="12">
    <location>
        <begin position="79"/>
        <end position="125"/>
    </location>
</feature>
<evidence type="ECO:0000259" key="14">
    <source>
        <dbReference type="PROSITE" id="PS50885"/>
    </source>
</evidence>
<evidence type="ECO:0000256" key="8">
    <source>
        <dbReference type="ARBA" id="ARBA00022840"/>
    </source>
</evidence>
<accession>A0A1M7IKH2</accession>
<keyword evidence="12" id="KW-0175">Coiled coil</keyword>